<reference evidence="3" key="1">
    <citation type="submission" date="2015-09" db="EMBL/GenBank/DDBJ databases">
        <authorList>
            <consortium name="Pathogen Informatics"/>
        </authorList>
    </citation>
    <scope>NUCLEOTIDE SEQUENCE [LARGE SCALE GENOMIC DNA]</scope>
    <source>
        <strain evidence="3">Lake Konstanz</strain>
    </source>
</reference>
<evidence type="ECO:0000313" key="3">
    <source>
        <dbReference type="Proteomes" id="UP000051952"/>
    </source>
</evidence>
<dbReference type="VEuPathDB" id="TriTrypDB:BSAL_75575"/>
<feature type="compositionally biased region" description="Basic and acidic residues" evidence="1">
    <location>
        <begin position="281"/>
        <end position="293"/>
    </location>
</feature>
<evidence type="ECO:0000256" key="1">
    <source>
        <dbReference type="SAM" id="MobiDB-lite"/>
    </source>
</evidence>
<feature type="region of interest" description="Disordered" evidence="1">
    <location>
        <begin position="274"/>
        <end position="336"/>
    </location>
</feature>
<protein>
    <submittedName>
        <fullName evidence="2">Uncharacterized protein</fullName>
    </submittedName>
</protein>
<dbReference type="EMBL" id="CYKH01000693">
    <property type="protein sequence ID" value="CUG19143.1"/>
    <property type="molecule type" value="Genomic_DNA"/>
</dbReference>
<keyword evidence="3" id="KW-1185">Reference proteome</keyword>
<name>A0A0S4J2A1_BODSA</name>
<sequence length="336" mass="35282">MGATCSSMCCEGPTVAYPLHRGGQNCVVVRNQFRSKQHRANSGGSSPRKAHRVPACIVASNDEVAAPSQSGAATTSATVEGMTTRLADGSSGGTLLLGPGHSVLLQVAAHHQRNGSGGDHMLRVAPVTKLELKAPLLCPSTAEASPTSSPRAHMPPRDDIFEPTENKLSNPFEPPVRWPRTTLAPRSSWSGDCSADEIPGNPSSGNNNNTNARKTSPSNGRWFTPAAAGGAVMSVTSPTNQQVSVTEQQQRAAPRIRELSVSFSFQRVNLLGNDGDAEDFGDLHSAPEERSESRMQSGHAASVDELLMPVGQPFSPGAPLDRCNTAAGLNDAFGDE</sequence>
<dbReference type="Proteomes" id="UP000051952">
    <property type="component" value="Unassembled WGS sequence"/>
</dbReference>
<accession>A0A0S4J2A1</accession>
<organism evidence="2 3">
    <name type="scientific">Bodo saltans</name>
    <name type="common">Flagellated protozoan</name>
    <dbReference type="NCBI Taxonomy" id="75058"/>
    <lineage>
        <taxon>Eukaryota</taxon>
        <taxon>Discoba</taxon>
        <taxon>Euglenozoa</taxon>
        <taxon>Kinetoplastea</taxon>
        <taxon>Metakinetoplastina</taxon>
        <taxon>Eubodonida</taxon>
        <taxon>Bodonidae</taxon>
        <taxon>Bodo</taxon>
    </lineage>
</organism>
<feature type="compositionally biased region" description="Low complexity" evidence="1">
    <location>
        <begin position="140"/>
        <end position="150"/>
    </location>
</feature>
<feature type="compositionally biased region" description="Polar residues" evidence="1">
    <location>
        <begin position="210"/>
        <end position="221"/>
    </location>
</feature>
<dbReference type="AlphaFoldDB" id="A0A0S4J2A1"/>
<feature type="region of interest" description="Disordered" evidence="1">
    <location>
        <begin position="140"/>
        <end position="223"/>
    </location>
</feature>
<feature type="compositionally biased region" description="Low complexity" evidence="1">
    <location>
        <begin position="199"/>
        <end position="209"/>
    </location>
</feature>
<gene>
    <name evidence="2" type="ORF">BSAL_75575</name>
</gene>
<evidence type="ECO:0000313" key="2">
    <source>
        <dbReference type="EMBL" id="CUG19143.1"/>
    </source>
</evidence>
<proteinExistence type="predicted"/>